<feature type="transmembrane region" description="Helical" evidence="1">
    <location>
        <begin position="16"/>
        <end position="38"/>
    </location>
</feature>
<dbReference type="Pfam" id="PF19558">
    <property type="entry name" value="DUF6080"/>
    <property type="match status" value="1"/>
</dbReference>
<dbReference type="Proteomes" id="UP000477980">
    <property type="component" value="Unassembled WGS sequence"/>
</dbReference>
<feature type="transmembrane region" description="Helical" evidence="1">
    <location>
        <begin position="228"/>
        <end position="247"/>
    </location>
</feature>
<feature type="transmembrane region" description="Helical" evidence="1">
    <location>
        <begin position="386"/>
        <end position="405"/>
    </location>
</feature>
<sequence>MKKIFDIFAIKKEERWLALGIFLALAVLNGVVIARYASHFTLITDDYYKNFIRHFCVSGFDPLTYWVLSDWNAAYNVYRHPLLAFYMYIPYLINVGLMKLTGYNCALFIAVVIQIFCGFYATLFLKRIFREVMDLDKTASHILTLLFFSFGYVMVTCIVPDHFVISMMLLILALYVSGLRMKHHHPLKIWQSVVYFILTAGTSLNNGLKIFFSAFFVNGKGFFRPKHLLLAVILPAALLWGFCRWEYRVFVWPNEMAHKELKAKKAAEKKARQERMAQIKHTRDSLTNDSIKRGLKIISAQEIAQKAKNDSIRKAKELAKKEAKKKRGPKQGAPIMKGEFMNWTDATSSRTQSIIENLMGESIQLHQDYVLEDELRHRPMFVKYRYAINYVVEAVIMLLFVAGIWAGRKSKYLWLVMSYFGLDMMLHIGLGFGLNEVYIMAGHWIYAIPIAIGFLLKQKRQQPNQELQPRQQLYSRCLKGVLLVLGLALLIYNGILIIGYFC</sequence>
<feature type="transmembrane region" description="Helical" evidence="1">
    <location>
        <begin position="145"/>
        <end position="173"/>
    </location>
</feature>
<proteinExistence type="predicted"/>
<dbReference type="EMBL" id="VZAH01000117">
    <property type="protein sequence ID" value="MQP15161.1"/>
    <property type="molecule type" value="Genomic_DNA"/>
</dbReference>
<evidence type="ECO:0000313" key="2">
    <source>
        <dbReference type="EMBL" id="MQP15161.1"/>
    </source>
</evidence>
<dbReference type="InterPro" id="IPR045726">
    <property type="entry name" value="DUF6080"/>
</dbReference>
<evidence type="ECO:0000256" key="1">
    <source>
        <dbReference type="SAM" id="Phobius"/>
    </source>
</evidence>
<keyword evidence="1" id="KW-0812">Transmembrane</keyword>
<feature type="transmembrane region" description="Helical" evidence="1">
    <location>
        <begin position="438"/>
        <end position="456"/>
    </location>
</feature>
<comment type="caution">
    <text evidence="2">The sequence shown here is derived from an EMBL/GenBank/DDBJ whole genome shotgun (WGS) entry which is preliminary data.</text>
</comment>
<evidence type="ECO:0000313" key="3">
    <source>
        <dbReference type="Proteomes" id="UP000477980"/>
    </source>
</evidence>
<feature type="transmembrane region" description="Helical" evidence="1">
    <location>
        <begin position="80"/>
        <end position="100"/>
    </location>
</feature>
<protein>
    <submittedName>
        <fullName evidence="2">GtrA family protein</fullName>
    </submittedName>
</protein>
<accession>A0A6G1VR89</accession>
<dbReference type="RefSeq" id="WP_153090621.1">
    <property type="nucleotide sequence ID" value="NZ_VZAH01000117.1"/>
</dbReference>
<name>A0A6G1VR89_9BACT</name>
<feature type="transmembrane region" description="Helical" evidence="1">
    <location>
        <begin position="477"/>
        <end position="501"/>
    </location>
</feature>
<feature type="transmembrane region" description="Helical" evidence="1">
    <location>
        <begin position="106"/>
        <end position="125"/>
    </location>
</feature>
<keyword evidence="1" id="KW-1133">Transmembrane helix</keyword>
<reference evidence="2 3" key="1">
    <citation type="submission" date="2019-09" db="EMBL/GenBank/DDBJ databases">
        <title>Distinct polysaccharide growth profiles of human intestinal Prevotella copri isolates.</title>
        <authorList>
            <person name="Fehlner-Peach H."/>
            <person name="Magnabosco C."/>
            <person name="Raghavan V."/>
            <person name="Scher J.U."/>
            <person name="Tett A."/>
            <person name="Cox L.M."/>
            <person name="Gottsegen C."/>
            <person name="Watters A."/>
            <person name="Wiltshire- Gordon J.D."/>
            <person name="Segata N."/>
            <person name="Bonneau R."/>
            <person name="Littman D.R."/>
        </authorList>
    </citation>
    <scope>NUCLEOTIDE SEQUENCE [LARGE SCALE GENOMIC DNA]</scope>
    <source>
        <strain evidence="3">iAA917</strain>
    </source>
</reference>
<dbReference type="OrthoDB" id="996712at2"/>
<keyword evidence="1" id="KW-0472">Membrane</keyword>
<feature type="transmembrane region" description="Helical" evidence="1">
    <location>
        <begin position="193"/>
        <end position="216"/>
    </location>
</feature>
<organism evidence="2 3">
    <name type="scientific">Segatella copri</name>
    <dbReference type="NCBI Taxonomy" id="165179"/>
    <lineage>
        <taxon>Bacteria</taxon>
        <taxon>Pseudomonadati</taxon>
        <taxon>Bacteroidota</taxon>
        <taxon>Bacteroidia</taxon>
        <taxon>Bacteroidales</taxon>
        <taxon>Prevotellaceae</taxon>
        <taxon>Segatella</taxon>
    </lineage>
</organism>
<gene>
    <name evidence="2" type="ORF">F7D25_12235</name>
</gene>
<dbReference type="AlphaFoldDB" id="A0A6G1VR89"/>